<feature type="transmembrane region" description="Helical" evidence="1">
    <location>
        <begin position="128"/>
        <end position="146"/>
    </location>
</feature>
<reference evidence="2 3" key="1">
    <citation type="submission" date="2023-09" db="EMBL/GenBank/DDBJ databases">
        <title>Thioclava shenzhenensis sp. nov., a multidrug resistant bacteria-antagonizing species isolated from coastal seawater.</title>
        <authorList>
            <person name="Long M."/>
        </authorList>
    </citation>
    <scope>NUCLEOTIDE SEQUENCE [LARGE SCALE GENOMIC DNA]</scope>
    <source>
        <strain evidence="2 3">FTW29</strain>
    </source>
</reference>
<keyword evidence="1" id="KW-1133">Transmembrane helix</keyword>
<dbReference type="Proteomes" id="UP001623290">
    <property type="component" value="Chromosome"/>
</dbReference>
<accession>A0ABZ1DXG7</accession>
<evidence type="ECO:0008006" key="4">
    <source>
        <dbReference type="Google" id="ProtNLM"/>
    </source>
</evidence>
<dbReference type="EMBL" id="CP135443">
    <property type="protein sequence ID" value="WRY33467.1"/>
    <property type="molecule type" value="Genomic_DNA"/>
</dbReference>
<feature type="transmembrane region" description="Helical" evidence="1">
    <location>
        <begin position="104"/>
        <end position="122"/>
    </location>
</feature>
<dbReference type="RefSeq" id="WP_406720729.1">
    <property type="nucleotide sequence ID" value="NZ_CP135443.1"/>
</dbReference>
<keyword evidence="1" id="KW-0472">Membrane</keyword>
<keyword evidence="1" id="KW-0812">Transmembrane</keyword>
<proteinExistence type="predicted"/>
<evidence type="ECO:0000256" key="1">
    <source>
        <dbReference type="SAM" id="Phobius"/>
    </source>
</evidence>
<sequence length="312" mass="35103">MKQDNDFDAQKKTNPLQGLLPDTLAEFIKKEAVYVALVTGISYYLTYSFQSSYLSYFGVAKIFVDLALSKVIVSAIGVIFLSFSIYQIASLLPLPALKRFVEASYVFPHISFPLFILMFSMWISGYSYFSQAIAAYLLIVGPWTGIRLRRKLRSGTLWREILRESVDNDEKIRPHLLGTAIADSSFGGVFLLAIILITGTSLLGDWAGNRAAFRERDFMLVEFQKMEVALIGTYNEQLIGVAVERVDEDASLTGSIFLIPPASGDGHLSMQTQRMHIKKIEHPERNSIEWITFEDAWRRNSASILGLLGVYD</sequence>
<gene>
    <name evidence="2" type="ORF">RPE78_12395</name>
</gene>
<name>A0ABZ1DXG7_9RHOB</name>
<protein>
    <recommendedName>
        <fullName evidence="4">RDD family protein</fullName>
    </recommendedName>
</protein>
<feature type="transmembrane region" description="Helical" evidence="1">
    <location>
        <begin position="32"/>
        <end position="51"/>
    </location>
</feature>
<evidence type="ECO:0000313" key="3">
    <source>
        <dbReference type="Proteomes" id="UP001623290"/>
    </source>
</evidence>
<feature type="transmembrane region" description="Helical" evidence="1">
    <location>
        <begin position="71"/>
        <end position="92"/>
    </location>
</feature>
<evidence type="ECO:0000313" key="2">
    <source>
        <dbReference type="EMBL" id="WRY33467.1"/>
    </source>
</evidence>
<organism evidence="2 3">
    <name type="scientific">Thioclava litoralis</name>
    <dbReference type="NCBI Taxonomy" id="3076557"/>
    <lineage>
        <taxon>Bacteria</taxon>
        <taxon>Pseudomonadati</taxon>
        <taxon>Pseudomonadota</taxon>
        <taxon>Alphaproteobacteria</taxon>
        <taxon>Rhodobacterales</taxon>
        <taxon>Paracoccaceae</taxon>
        <taxon>Thioclava</taxon>
    </lineage>
</organism>
<keyword evidence="3" id="KW-1185">Reference proteome</keyword>